<dbReference type="PANTHER" id="PTHR47197">
    <property type="entry name" value="PROTEIN NIRF"/>
    <property type="match status" value="1"/>
</dbReference>
<sequence length="368" mass="39562">MKTKINSLYLSLLAGTLLTLGACSNSDDDVAPIDQLPENTGMFVLNEGAFGGTSNLGFYSYGTNQYNNSAFTGNLGSGANDLLVYGSKVYISVTDANKVVVLDAKTRSELKVINISLPRYLLAHKGKIYATSHGENKLFAIDTTSSFSINSVAVGKSPEQLTTTNGKIYVTNSGWRDALNGGTYDNHISVVNPTTLTIEKDIVVAENISAIAADTTKNVLYVNASAIYNGSQISKPSKLYIVNTANDQVEGMSFGAEKIVVVPGVKKAYLVSSNRTNDGKNTFCSLDLVSKTVQNITLSNVSFEQPYSLTYIPEIARLVLGDAKNYTSNGQMYVFGLYQSGDLGLEYFTPVGVNPVKVGFTFGSYVMR</sequence>
<evidence type="ECO:0000256" key="1">
    <source>
        <dbReference type="SAM" id="SignalP"/>
    </source>
</evidence>
<dbReference type="Proteomes" id="UP001589774">
    <property type="component" value="Unassembled WGS sequence"/>
</dbReference>
<protein>
    <submittedName>
        <fullName evidence="2">YncE family protein</fullName>
    </submittedName>
</protein>
<feature type="signal peptide" evidence="1">
    <location>
        <begin position="1"/>
        <end position="22"/>
    </location>
</feature>
<dbReference type="SUPFAM" id="SSF101898">
    <property type="entry name" value="NHL repeat"/>
    <property type="match status" value="1"/>
</dbReference>
<gene>
    <name evidence="2" type="ORF">ACFFI0_12840</name>
</gene>
<dbReference type="Gene3D" id="2.130.10.10">
    <property type="entry name" value="YVTN repeat-like/Quinoprotein amine dehydrogenase"/>
    <property type="match status" value="1"/>
</dbReference>
<comment type="caution">
    <text evidence="2">The sequence shown here is derived from an EMBL/GenBank/DDBJ whole genome shotgun (WGS) entry which is preliminary data.</text>
</comment>
<keyword evidence="3" id="KW-1185">Reference proteome</keyword>
<evidence type="ECO:0000313" key="3">
    <source>
        <dbReference type="Proteomes" id="UP001589774"/>
    </source>
</evidence>
<dbReference type="RefSeq" id="WP_130857771.1">
    <property type="nucleotide sequence ID" value="NZ_JBHLWO010000002.1"/>
</dbReference>
<dbReference type="EMBL" id="JBHLWO010000002">
    <property type="protein sequence ID" value="MFC0319203.1"/>
    <property type="molecule type" value="Genomic_DNA"/>
</dbReference>
<keyword evidence="1" id="KW-0732">Signal</keyword>
<dbReference type="Pfam" id="PF16819">
    <property type="entry name" value="DUF5074"/>
    <property type="match status" value="1"/>
</dbReference>
<organism evidence="2 3">
    <name type="scientific">Olivibacter oleidegradans</name>
    <dbReference type="NCBI Taxonomy" id="760123"/>
    <lineage>
        <taxon>Bacteria</taxon>
        <taxon>Pseudomonadati</taxon>
        <taxon>Bacteroidota</taxon>
        <taxon>Sphingobacteriia</taxon>
        <taxon>Sphingobacteriales</taxon>
        <taxon>Sphingobacteriaceae</taxon>
        <taxon>Olivibacter</taxon>
    </lineage>
</organism>
<dbReference type="InterPro" id="IPR015943">
    <property type="entry name" value="WD40/YVTN_repeat-like_dom_sf"/>
</dbReference>
<dbReference type="InterPro" id="IPR031815">
    <property type="entry name" value="DUF5074"/>
</dbReference>
<accession>A0ABV6HJX3</accession>
<feature type="chain" id="PRO_5046162324" evidence="1">
    <location>
        <begin position="23"/>
        <end position="368"/>
    </location>
</feature>
<dbReference type="PANTHER" id="PTHR47197:SF3">
    <property type="entry name" value="DIHYDRO-HEME D1 DEHYDROGENASE"/>
    <property type="match status" value="1"/>
</dbReference>
<reference evidence="2 3" key="1">
    <citation type="submission" date="2024-09" db="EMBL/GenBank/DDBJ databases">
        <authorList>
            <person name="Sun Q."/>
            <person name="Mori K."/>
        </authorList>
    </citation>
    <scope>NUCLEOTIDE SEQUENCE [LARGE SCALE GENOMIC DNA]</scope>
    <source>
        <strain evidence="2 3">CCM 7765</strain>
    </source>
</reference>
<dbReference type="PROSITE" id="PS51257">
    <property type="entry name" value="PROKAR_LIPOPROTEIN"/>
    <property type="match status" value="1"/>
</dbReference>
<name>A0ABV6HJX3_9SPHI</name>
<dbReference type="InterPro" id="IPR051200">
    <property type="entry name" value="Host-pathogen_enzymatic-act"/>
</dbReference>
<evidence type="ECO:0000313" key="2">
    <source>
        <dbReference type="EMBL" id="MFC0319203.1"/>
    </source>
</evidence>
<proteinExistence type="predicted"/>